<name>A0A6G0Y4M7_APHCR</name>
<comment type="caution">
    <text evidence="2">The sequence shown here is derived from an EMBL/GenBank/DDBJ whole genome shotgun (WGS) entry which is preliminary data.</text>
</comment>
<dbReference type="AlphaFoldDB" id="A0A6G0Y4M7"/>
<dbReference type="EMBL" id="VUJU01006303">
    <property type="protein sequence ID" value="KAF0748904.1"/>
    <property type="molecule type" value="Genomic_DNA"/>
</dbReference>
<keyword evidence="3" id="KW-1185">Reference proteome</keyword>
<reference evidence="2 3" key="1">
    <citation type="submission" date="2019-08" db="EMBL/GenBank/DDBJ databases">
        <title>Whole genome of Aphis craccivora.</title>
        <authorList>
            <person name="Voronova N.V."/>
            <person name="Shulinski R.S."/>
            <person name="Bandarenka Y.V."/>
            <person name="Zhorov D.G."/>
            <person name="Warner D."/>
        </authorList>
    </citation>
    <scope>NUCLEOTIDE SEQUENCE [LARGE SCALE GENOMIC DNA]</scope>
    <source>
        <strain evidence="2">180601</strain>
        <tissue evidence="2">Whole Body</tissue>
    </source>
</reference>
<feature type="transmembrane region" description="Helical" evidence="1">
    <location>
        <begin position="28"/>
        <end position="45"/>
    </location>
</feature>
<evidence type="ECO:0000313" key="2">
    <source>
        <dbReference type="EMBL" id="KAF0748904.1"/>
    </source>
</evidence>
<protein>
    <submittedName>
        <fullName evidence="2">Uncharacterized protein</fullName>
    </submittedName>
</protein>
<evidence type="ECO:0000313" key="3">
    <source>
        <dbReference type="Proteomes" id="UP000478052"/>
    </source>
</evidence>
<dbReference type="Proteomes" id="UP000478052">
    <property type="component" value="Unassembled WGS sequence"/>
</dbReference>
<accession>A0A6G0Y4M7</accession>
<keyword evidence="1" id="KW-0472">Membrane</keyword>
<gene>
    <name evidence="2" type="ORF">FWK35_00024667</name>
</gene>
<proteinExistence type="predicted"/>
<keyword evidence="1" id="KW-1133">Transmembrane helix</keyword>
<keyword evidence="1" id="KW-0812">Transmembrane</keyword>
<sequence>MKISYQSNYKMYTIKKEKSVNKLNLKKSYIILYIHIIYLHLYNIIDEYMNIHDI</sequence>
<organism evidence="2 3">
    <name type="scientific">Aphis craccivora</name>
    <name type="common">Cowpea aphid</name>
    <dbReference type="NCBI Taxonomy" id="307492"/>
    <lineage>
        <taxon>Eukaryota</taxon>
        <taxon>Metazoa</taxon>
        <taxon>Ecdysozoa</taxon>
        <taxon>Arthropoda</taxon>
        <taxon>Hexapoda</taxon>
        <taxon>Insecta</taxon>
        <taxon>Pterygota</taxon>
        <taxon>Neoptera</taxon>
        <taxon>Paraneoptera</taxon>
        <taxon>Hemiptera</taxon>
        <taxon>Sternorrhyncha</taxon>
        <taxon>Aphidomorpha</taxon>
        <taxon>Aphidoidea</taxon>
        <taxon>Aphididae</taxon>
        <taxon>Aphidini</taxon>
        <taxon>Aphis</taxon>
        <taxon>Aphis</taxon>
    </lineage>
</organism>
<evidence type="ECO:0000256" key="1">
    <source>
        <dbReference type="SAM" id="Phobius"/>
    </source>
</evidence>